<proteinExistence type="predicted"/>
<sequence length="111" mass="12451">MNVNQKIRQYLLYLKQCDDLDAKYNLDNIEIKLLNEIAGALLAESSLTVSGLLALKQIASPATLHAAMKRLIVKNLIVQIPATDSRTKYLDLTKLGWKRYSELSDIFAASK</sequence>
<name>A0A229FXC9_9BURK</name>
<accession>A0A229FXC9</accession>
<comment type="caution">
    <text evidence="1">The sequence shown here is derived from an EMBL/GenBank/DDBJ whole genome shotgun (WGS) entry which is preliminary data.</text>
</comment>
<dbReference type="InterPro" id="IPR036388">
    <property type="entry name" value="WH-like_DNA-bd_sf"/>
</dbReference>
<dbReference type="EMBL" id="NJGG01000001">
    <property type="protein sequence ID" value="OXL16300.1"/>
    <property type="molecule type" value="Genomic_DNA"/>
</dbReference>
<dbReference type="InterPro" id="IPR036390">
    <property type="entry name" value="WH_DNA-bd_sf"/>
</dbReference>
<dbReference type="Proteomes" id="UP000215188">
    <property type="component" value="Unassembled WGS sequence"/>
</dbReference>
<dbReference type="Gene3D" id="1.10.10.10">
    <property type="entry name" value="Winged helix-like DNA-binding domain superfamily/Winged helix DNA-binding domain"/>
    <property type="match status" value="1"/>
</dbReference>
<protein>
    <recommendedName>
        <fullName evidence="3">HTH marR-type domain-containing protein</fullName>
    </recommendedName>
</protein>
<reference evidence="1 2" key="1">
    <citation type="submission" date="2017-06" db="EMBL/GenBank/DDBJ databases">
        <title>Reclassification of a Polynucleobacter cosmopolitanus strain isolated from tropical Lake Victoria as Polynucleobacter victoriensis comb. nov.</title>
        <authorList>
            <person name="Hahn M.W."/>
        </authorList>
    </citation>
    <scope>NUCLEOTIDE SEQUENCE [LARGE SCALE GENOMIC DNA]</scope>
    <source>
        <strain evidence="1 2">MWH-MoIso2</strain>
    </source>
</reference>
<keyword evidence="2" id="KW-1185">Reference proteome</keyword>
<gene>
    <name evidence="1" type="ORF">AOC33_04325</name>
</gene>
<dbReference type="AlphaFoldDB" id="A0A229FXC9"/>
<organism evidence="1 2">
    <name type="scientific">Polynucleobacter cosmopolitanus</name>
    <dbReference type="NCBI Taxonomy" id="351345"/>
    <lineage>
        <taxon>Bacteria</taxon>
        <taxon>Pseudomonadati</taxon>
        <taxon>Pseudomonadota</taxon>
        <taxon>Betaproteobacteria</taxon>
        <taxon>Burkholderiales</taxon>
        <taxon>Burkholderiaceae</taxon>
        <taxon>Polynucleobacter</taxon>
    </lineage>
</organism>
<dbReference type="SUPFAM" id="SSF46785">
    <property type="entry name" value="Winged helix' DNA-binding domain"/>
    <property type="match status" value="1"/>
</dbReference>
<evidence type="ECO:0000313" key="1">
    <source>
        <dbReference type="EMBL" id="OXL16300.1"/>
    </source>
</evidence>
<evidence type="ECO:0000313" key="2">
    <source>
        <dbReference type="Proteomes" id="UP000215188"/>
    </source>
</evidence>
<dbReference type="OrthoDB" id="9134565at2"/>
<dbReference type="RefSeq" id="WP_089515326.1">
    <property type="nucleotide sequence ID" value="NZ_NJGG01000001.1"/>
</dbReference>
<evidence type="ECO:0008006" key="3">
    <source>
        <dbReference type="Google" id="ProtNLM"/>
    </source>
</evidence>